<dbReference type="GO" id="GO:0006820">
    <property type="term" value="P:monoatomic anion transport"/>
    <property type="evidence" value="ECO:0007669"/>
    <property type="project" value="InterPro"/>
</dbReference>
<dbReference type="InterPro" id="IPR003020">
    <property type="entry name" value="HCO3_transpt_euk"/>
</dbReference>
<feature type="transmembrane region" description="Helical" evidence="5">
    <location>
        <begin position="515"/>
        <end position="534"/>
    </location>
</feature>
<keyword evidence="4 5" id="KW-0472">Membrane</keyword>
<feature type="transmembrane region" description="Helical" evidence="5">
    <location>
        <begin position="317"/>
        <end position="338"/>
    </location>
</feature>
<feature type="domain" description="Bicarbonate transporter-like transmembrane" evidence="6">
    <location>
        <begin position="228"/>
        <end position="547"/>
    </location>
</feature>
<feature type="transmembrane region" description="Helical" evidence="5">
    <location>
        <begin position="487"/>
        <end position="509"/>
    </location>
</feature>
<reference evidence="7" key="1">
    <citation type="submission" date="2021-01" db="EMBL/GenBank/DDBJ databases">
        <authorList>
            <person name="Corre E."/>
            <person name="Pelletier E."/>
            <person name="Niang G."/>
            <person name="Scheremetjew M."/>
            <person name="Finn R."/>
            <person name="Kale V."/>
            <person name="Holt S."/>
            <person name="Cochrane G."/>
            <person name="Meng A."/>
            <person name="Brown T."/>
            <person name="Cohen L."/>
        </authorList>
    </citation>
    <scope>NUCLEOTIDE SEQUENCE</scope>
    <source>
        <strain evidence="7">CCMP2084</strain>
    </source>
</reference>
<sequence length="620" mass="69598">MANNGAASTPPMVVTFVVEDDANEKIESEYVEATDIRMFECMTGMMEDIRARAPFYKDDWSRPKSILTVINATAFAFVVQLIPGLIFAELLDRETKGSLAVAETLLSAGIIGIIYALISGQPLVLLGITGPVAILLGTSYSLAEKFDSDYWPFFFWLCMWTALLHFLTAVCGIVNFVWKITPFTTQIFEFFIAISFIYESVRDLVAPLHLRDTGEEYNEERGAGYATLLLGIATFYICWTLHFAETWVYMTRQVRTFLTSYNMAIAVIIVTALSYLPGVDQANNGHGGIERVHVKAPWDWQPTDQNRSWVTNPLDGIGARGVFGSLFPAFMLYLLFFIDHNISSILTQAPKFNLKKPSAFHWDFFCLGVTIIPCAIMGLPPGSGLIPQAPLHTRALSTREHVMINGVRQEITTHVEEQRWSALFQAALMFLALALFSIIALIPKGALFGTFFYLGVGALYGNDIWAHLSLCTMLAKKRPNIPIVREVKWRTVQIFTAIQVACAGLIFGIAQFVEWGYVFPALVCACVPFSKYVLVRLFSKEDLKYLDPVGESEEEYLVERKEMHEATRRPSIDSVDIALPGWSEFHAHRPDDHHPVEVQDMPTKTEEGASTLIHRNVQQN</sequence>
<gene>
    <name evidence="7" type="ORF">ASEP1449_LOCUS4140</name>
</gene>
<name>A0A7S2XKX6_9STRA</name>
<feature type="transmembrane region" description="Helical" evidence="5">
    <location>
        <begin position="154"/>
        <end position="178"/>
    </location>
</feature>
<feature type="transmembrane region" description="Helical" evidence="5">
    <location>
        <begin position="422"/>
        <end position="442"/>
    </location>
</feature>
<dbReference type="PANTHER" id="PTHR11453:SF82">
    <property type="entry name" value="BORON TRANSPORTER 1"/>
    <property type="match status" value="1"/>
</dbReference>
<dbReference type="GO" id="GO:0050801">
    <property type="term" value="P:monoatomic ion homeostasis"/>
    <property type="evidence" value="ECO:0007669"/>
    <property type="project" value="TreeGrafter"/>
</dbReference>
<dbReference type="PANTHER" id="PTHR11453">
    <property type="entry name" value="ANION EXCHANGE PROTEIN"/>
    <property type="match status" value="1"/>
</dbReference>
<evidence type="ECO:0000256" key="5">
    <source>
        <dbReference type="SAM" id="Phobius"/>
    </source>
</evidence>
<evidence type="ECO:0000256" key="4">
    <source>
        <dbReference type="ARBA" id="ARBA00023136"/>
    </source>
</evidence>
<feature type="transmembrane region" description="Helical" evidence="5">
    <location>
        <begin position="66"/>
        <end position="87"/>
    </location>
</feature>
<feature type="transmembrane region" description="Helical" evidence="5">
    <location>
        <begin position="99"/>
        <end position="118"/>
    </location>
</feature>
<dbReference type="EMBL" id="HBHQ01006163">
    <property type="protein sequence ID" value="CAD9812315.1"/>
    <property type="molecule type" value="Transcribed_RNA"/>
</dbReference>
<dbReference type="GO" id="GO:0005452">
    <property type="term" value="F:solute:inorganic anion antiporter activity"/>
    <property type="evidence" value="ECO:0007669"/>
    <property type="project" value="InterPro"/>
</dbReference>
<evidence type="ECO:0000256" key="2">
    <source>
        <dbReference type="ARBA" id="ARBA00022692"/>
    </source>
</evidence>
<feature type="transmembrane region" description="Helical" evidence="5">
    <location>
        <begin position="222"/>
        <end position="244"/>
    </location>
</feature>
<protein>
    <recommendedName>
        <fullName evidence="6">Bicarbonate transporter-like transmembrane domain-containing protein</fullName>
    </recommendedName>
</protein>
<feature type="domain" description="Bicarbonate transporter-like transmembrane" evidence="6">
    <location>
        <begin position="42"/>
        <end position="209"/>
    </location>
</feature>
<evidence type="ECO:0000256" key="3">
    <source>
        <dbReference type="ARBA" id="ARBA00022989"/>
    </source>
</evidence>
<accession>A0A7S2XKX6</accession>
<evidence type="ECO:0000256" key="1">
    <source>
        <dbReference type="ARBA" id="ARBA00004141"/>
    </source>
</evidence>
<feature type="transmembrane region" description="Helical" evidence="5">
    <location>
        <begin position="123"/>
        <end position="142"/>
    </location>
</feature>
<feature type="transmembrane region" description="Helical" evidence="5">
    <location>
        <begin position="256"/>
        <end position="276"/>
    </location>
</feature>
<proteinExistence type="predicted"/>
<dbReference type="AlphaFoldDB" id="A0A7S2XKX6"/>
<evidence type="ECO:0000313" key="7">
    <source>
        <dbReference type="EMBL" id="CAD9812315.1"/>
    </source>
</evidence>
<evidence type="ECO:0000259" key="6">
    <source>
        <dbReference type="Pfam" id="PF00955"/>
    </source>
</evidence>
<keyword evidence="3 5" id="KW-1133">Transmembrane helix</keyword>
<organism evidence="7">
    <name type="scientific">Attheya septentrionalis</name>
    <dbReference type="NCBI Taxonomy" id="420275"/>
    <lineage>
        <taxon>Eukaryota</taxon>
        <taxon>Sar</taxon>
        <taxon>Stramenopiles</taxon>
        <taxon>Ochrophyta</taxon>
        <taxon>Bacillariophyta</taxon>
        <taxon>Coscinodiscophyceae</taxon>
        <taxon>Chaetocerotophycidae</taxon>
        <taxon>Chaetocerotales</taxon>
        <taxon>Attheyaceae</taxon>
        <taxon>Attheya</taxon>
    </lineage>
</organism>
<dbReference type="GO" id="GO:0005886">
    <property type="term" value="C:plasma membrane"/>
    <property type="evidence" value="ECO:0007669"/>
    <property type="project" value="TreeGrafter"/>
</dbReference>
<feature type="transmembrane region" description="Helical" evidence="5">
    <location>
        <begin position="190"/>
        <end position="210"/>
    </location>
</feature>
<keyword evidence="2 5" id="KW-0812">Transmembrane</keyword>
<comment type="subcellular location">
    <subcellularLocation>
        <location evidence="1">Membrane</location>
        <topology evidence="1">Multi-pass membrane protein</topology>
    </subcellularLocation>
</comment>
<dbReference type="InterPro" id="IPR011531">
    <property type="entry name" value="HCO3_transpt-like_TM_dom"/>
</dbReference>
<dbReference type="Pfam" id="PF00955">
    <property type="entry name" value="HCO3_cotransp"/>
    <property type="match status" value="2"/>
</dbReference>